<sequence>MRRILALPLPIGGRKYQVANAVFELARRADSLEVENKGLKTQVPSMRLRLMKSYRRSMKRSLLNEITSIKLQISQLSGYRNAAVAEVKQLEDEVKRLEDAASQYPKELWAAVENFKQSAEFEGALSAAVERFKKSPEFHDIMGANAAYGAYGLVRKYKEKCPNLRSDYEKFQEDFNSSWFAELSLDAPFEDEEEAPPTSDAAPKA</sequence>
<feature type="coiled-coil region" evidence="1">
    <location>
        <begin position="80"/>
        <end position="107"/>
    </location>
</feature>
<proteinExistence type="predicted"/>
<keyword evidence="1" id="KW-0175">Coiled coil</keyword>
<dbReference type="AlphaFoldDB" id="A0AAV3QPW7"/>
<accession>A0AAV3QPW7</accession>
<dbReference type="EMBL" id="BAABME010005488">
    <property type="protein sequence ID" value="GAA0165774.1"/>
    <property type="molecule type" value="Genomic_DNA"/>
</dbReference>
<evidence type="ECO:0000256" key="1">
    <source>
        <dbReference type="SAM" id="Coils"/>
    </source>
</evidence>
<gene>
    <name evidence="2" type="ORF">LIER_21090</name>
</gene>
<keyword evidence="3" id="KW-1185">Reference proteome</keyword>
<evidence type="ECO:0000313" key="2">
    <source>
        <dbReference type="EMBL" id="GAA0165774.1"/>
    </source>
</evidence>
<reference evidence="2 3" key="1">
    <citation type="submission" date="2024-01" db="EMBL/GenBank/DDBJ databases">
        <title>The complete chloroplast genome sequence of Lithospermum erythrorhizon: insights into the phylogenetic relationship among Boraginaceae species and the maternal lineages of purple gromwells.</title>
        <authorList>
            <person name="Okada T."/>
            <person name="Watanabe K."/>
        </authorList>
    </citation>
    <scope>NUCLEOTIDE SEQUENCE [LARGE SCALE GENOMIC DNA]</scope>
</reference>
<dbReference type="Proteomes" id="UP001454036">
    <property type="component" value="Unassembled WGS sequence"/>
</dbReference>
<protein>
    <submittedName>
        <fullName evidence="2">Uncharacterized protein</fullName>
    </submittedName>
</protein>
<evidence type="ECO:0000313" key="3">
    <source>
        <dbReference type="Proteomes" id="UP001454036"/>
    </source>
</evidence>
<comment type="caution">
    <text evidence="2">The sequence shown here is derived from an EMBL/GenBank/DDBJ whole genome shotgun (WGS) entry which is preliminary data.</text>
</comment>
<name>A0AAV3QPW7_LITER</name>
<organism evidence="2 3">
    <name type="scientific">Lithospermum erythrorhizon</name>
    <name type="common">Purple gromwell</name>
    <name type="synonym">Lithospermum officinale var. erythrorhizon</name>
    <dbReference type="NCBI Taxonomy" id="34254"/>
    <lineage>
        <taxon>Eukaryota</taxon>
        <taxon>Viridiplantae</taxon>
        <taxon>Streptophyta</taxon>
        <taxon>Embryophyta</taxon>
        <taxon>Tracheophyta</taxon>
        <taxon>Spermatophyta</taxon>
        <taxon>Magnoliopsida</taxon>
        <taxon>eudicotyledons</taxon>
        <taxon>Gunneridae</taxon>
        <taxon>Pentapetalae</taxon>
        <taxon>asterids</taxon>
        <taxon>lamiids</taxon>
        <taxon>Boraginales</taxon>
        <taxon>Boraginaceae</taxon>
        <taxon>Boraginoideae</taxon>
        <taxon>Lithospermeae</taxon>
        <taxon>Lithospermum</taxon>
    </lineage>
</organism>